<evidence type="ECO:0000256" key="1">
    <source>
        <dbReference type="SAM" id="Phobius"/>
    </source>
</evidence>
<proteinExistence type="predicted"/>
<protein>
    <submittedName>
        <fullName evidence="2">Dolichol-phosphate mannosyltransferase</fullName>
    </submittedName>
</protein>
<keyword evidence="3" id="KW-1185">Reference proteome</keyword>
<keyword evidence="1" id="KW-0472">Membrane</keyword>
<keyword evidence="1" id="KW-1133">Transmembrane helix</keyword>
<feature type="transmembrane region" description="Helical" evidence="1">
    <location>
        <begin position="146"/>
        <end position="171"/>
    </location>
</feature>
<keyword evidence="2" id="KW-0808">Transferase</keyword>
<name>A0A0C2YG50_PARME</name>
<dbReference type="PANTHER" id="PTHR48090:SF6">
    <property type="entry name" value="SLR5056 PROTEIN"/>
    <property type="match status" value="1"/>
</dbReference>
<evidence type="ECO:0000313" key="2">
    <source>
        <dbReference type="EMBL" id="KIL98714.1"/>
    </source>
</evidence>
<sequence>MAAGFEDCGYVVIMDGDGEDDPADLPRFLATMRDSKAPIVLAHRAKRSEGLLFRAFYIVYKLLFRQLTGQSLSFGNYCAMTNASARRLAFMPILWNSLPATCLRSKLPYTTIPVVRGRRYAGEAKMRFVDLILHGMQAITTFSDTVLVRLSLAAVLAVLAAIFAVVMVRFWEPGWIVPGWASNMVGFLVLSLVTILFGLLSTSLLALQERCNMPLIPFLHSEHYIRDVRKVWPCQ</sequence>
<dbReference type="Gene3D" id="3.90.550.10">
    <property type="entry name" value="Spore Coat Polysaccharide Biosynthesis Protein SpsA, Chain A"/>
    <property type="match status" value="1"/>
</dbReference>
<dbReference type="STRING" id="272627.CCC_02164"/>
<gene>
    <name evidence="2" type="ORF">CCC_02164</name>
</gene>
<dbReference type="InterPro" id="IPR029044">
    <property type="entry name" value="Nucleotide-diphossugar_trans"/>
</dbReference>
<dbReference type="InterPro" id="IPR050256">
    <property type="entry name" value="Glycosyltransferase_2"/>
</dbReference>
<dbReference type="GO" id="GO:0016757">
    <property type="term" value="F:glycosyltransferase activity"/>
    <property type="evidence" value="ECO:0007669"/>
    <property type="project" value="UniProtKB-KW"/>
</dbReference>
<feature type="transmembrane region" description="Helical" evidence="1">
    <location>
        <begin position="183"/>
        <end position="207"/>
    </location>
</feature>
<reference evidence="2 3" key="1">
    <citation type="submission" date="2015-01" db="EMBL/GenBank/DDBJ databases">
        <title>Genome Sequence of Magnetospirillum magnetotacticum Strain MS-1.</title>
        <authorList>
            <person name="Marinov G.K."/>
            <person name="Smalley M.D."/>
            <person name="DeSalvo G."/>
        </authorList>
    </citation>
    <scope>NUCLEOTIDE SEQUENCE [LARGE SCALE GENOMIC DNA]</scope>
    <source>
        <strain evidence="2 3">MS-1</strain>
    </source>
</reference>
<keyword evidence="1" id="KW-0812">Transmembrane</keyword>
<organism evidence="2 3">
    <name type="scientific">Paramagnetospirillum magnetotacticum MS-1</name>
    <dbReference type="NCBI Taxonomy" id="272627"/>
    <lineage>
        <taxon>Bacteria</taxon>
        <taxon>Pseudomonadati</taxon>
        <taxon>Pseudomonadota</taxon>
        <taxon>Alphaproteobacteria</taxon>
        <taxon>Rhodospirillales</taxon>
        <taxon>Magnetospirillaceae</taxon>
        <taxon>Paramagnetospirillum</taxon>
    </lineage>
</organism>
<dbReference type="AlphaFoldDB" id="A0A0C2YG50"/>
<dbReference type="SUPFAM" id="SSF53448">
    <property type="entry name" value="Nucleotide-diphospho-sugar transferases"/>
    <property type="match status" value="1"/>
</dbReference>
<dbReference type="PANTHER" id="PTHR48090">
    <property type="entry name" value="UNDECAPRENYL-PHOSPHATE 4-DEOXY-4-FORMAMIDO-L-ARABINOSE TRANSFERASE-RELATED"/>
    <property type="match status" value="1"/>
</dbReference>
<dbReference type="Proteomes" id="UP000031971">
    <property type="component" value="Unassembled WGS sequence"/>
</dbReference>
<dbReference type="EMBL" id="JXSL01000027">
    <property type="protein sequence ID" value="KIL98714.1"/>
    <property type="molecule type" value="Genomic_DNA"/>
</dbReference>
<accession>A0A0C2YG50</accession>
<comment type="caution">
    <text evidence="2">The sequence shown here is derived from an EMBL/GenBank/DDBJ whole genome shotgun (WGS) entry which is preliminary data.</text>
</comment>
<evidence type="ECO:0000313" key="3">
    <source>
        <dbReference type="Proteomes" id="UP000031971"/>
    </source>
</evidence>
<keyword evidence="2" id="KW-0328">Glycosyltransferase</keyword>